<proteinExistence type="predicted"/>
<dbReference type="EMBL" id="JAGZMZ010000001">
    <property type="protein sequence ID" value="MBS4883255.1"/>
    <property type="molecule type" value="Genomic_DNA"/>
</dbReference>
<gene>
    <name evidence="1" type="ORF">KHZ85_00575</name>
</gene>
<dbReference type="GeneID" id="92793454"/>
<evidence type="ECO:0000313" key="2">
    <source>
        <dbReference type="Proteomes" id="UP000753219"/>
    </source>
</evidence>
<dbReference type="RefSeq" id="WP_004799546.1">
    <property type="nucleotide sequence ID" value="NZ_CABKNA010000004.1"/>
</dbReference>
<evidence type="ECO:0008006" key="3">
    <source>
        <dbReference type="Google" id="ProtNLM"/>
    </source>
</evidence>
<dbReference type="AlphaFoldDB" id="A0A943A248"/>
<accession>A0A943A248</accession>
<evidence type="ECO:0000313" key="1">
    <source>
        <dbReference type="EMBL" id="MBS4883255.1"/>
    </source>
</evidence>
<comment type="caution">
    <text evidence="1">The sequence shown here is derived from an EMBL/GenBank/DDBJ whole genome shotgun (WGS) entry which is preliminary data.</text>
</comment>
<dbReference type="Proteomes" id="UP000753219">
    <property type="component" value="Unassembled WGS sequence"/>
</dbReference>
<sequence length="139" mass="15812">MQASRVEAIRSFFGKCPFLKDGALNIDYSGEKPIQYSIDTMPVADPVVRKYSDGGTLRQQAFAFTSTEFYSEDIIDQINACGFYEQLEEWIEIQSKKGNLPSIKGIQSMEVLSPGYLFDAEQGIARYQIQCRILYLKEI</sequence>
<protein>
    <recommendedName>
        <fullName evidence="3">Chloramphenicol resistance protein</fullName>
    </recommendedName>
</protein>
<reference evidence="1" key="1">
    <citation type="submission" date="2021-02" db="EMBL/GenBank/DDBJ databases">
        <title>Infant gut strain persistence is associated with maternal origin, phylogeny, and functional potential including surface adhesion and iron acquisition.</title>
        <authorList>
            <person name="Lou Y.C."/>
        </authorList>
    </citation>
    <scope>NUCLEOTIDE SEQUENCE</scope>
    <source>
        <strain evidence="1">L3_108_103G1_dasL3_108_103G1_concoct_2</strain>
    </source>
</reference>
<name>A0A943A248_9FIRM</name>
<organism evidence="1 2">
    <name type="scientific">Amedibacillus dolichus</name>
    <dbReference type="NCBI Taxonomy" id="31971"/>
    <lineage>
        <taxon>Bacteria</taxon>
        <taxon>Bacillati</taxon>
        <taxon>Bacillota</taxon>
        <taxon>Erysipelotrichia</taxon>
        <taxon>Erysipelotrichales</taxon>
        <taxon>Erysipelotrichaceae</taxon>
        <taxon>Amedibacillus</taxon>
    </lineage>
</organism>